<dbReference type="STRING" id="504472.Slin_3879"/>
<dbReference type="GO" id="GO:0051604">
    <property type="term" value="P:protein maturation"/>
    <property type="evidence" value="ECO:0007669"/>
    <property type="project" value="TreeGrafter"/>
</dbReference>
<dbReference type="InterPro" id="IPR019812">
    <property type="entry name" value="Hydgase_assmbl_chp_CS"/>
</dbReference>
<dbReference type="Proteomes" id="UP000002028">
    <property type="component" value="Chromosome"/>
</dbReference>
<keyword evidence="3" id="KW-1185">Reference proteome</keyword>
<dbReference type="KEGG" id="sli:Slin_3879"/>
<accession>D2QHS0</accession>
<dbReference type="NCBIfam" id="TIGR00074">
    <property type="entry name" value="hypC_hupF"/>
    <property type="match status" value="1"/>
</dbReference>
<gene>
    <name evidence="2" type="ordered locus">Slin_3879</name>
</gene>
<dbReference type="PROSITE" id="PS01097">
    <property type="entry name" value="HUPF_HYPC"/>
    <property type="match status" value="1"/>
</dbReference>
<dbReference type="RefSeq" id="WP_012928380.1">
    <property type="nucleotide sequence ID" value="NC_013730.1"/>
</dbReference>
<protein>
    <submittedName>
        <fullName evidence="2">Hydrogenase assembly chaperone hypC/hupF</fullName>
    </submittedName>
</protein>
<reference evidence="2 3" key="1">
    <citation type="journal article" date="2010" name="Stand. Genomic Sci.">
        <title>Complete genome sequence of Spirosoma linguale type strain (1).</title>
        <authorList>
            <person name="Lail K."/>
            <person name="Sikorski J."/>
            <person name="Saunders E."/>
            <person name="Lapidus A."/>
            <person name="Glavina Del Rio T."/>
            <person name="Copeland A."/>
            <person name="Tice H."/>
            <person name="Cheng J.-F."/>
            <person name="Lucas S."/>
            <person name="Nolan M."/>
            <person name="Bruce D."/>
            <person name="Goodwin L."/>
            <person name="Pitluck S."/>
            <person name="Ivanova N."/>
            <person name="Mavromatis K."/>
            <person name="Ovchinnikova G."/>
            <person name="Pati A."/>
            <person name="Chen A."/>
            <person name="Palaniappan K."/>
            <person name="Land M."/>
            <person name="Hauser L."/>
            <person name="Chang Y.-J."/>
            <person name="Jeffries C.D."/>
            <person name="Chain P."/>
            <person name="Brettin T."/>
            <person name="Detter J.C."/>
            <person name="Schuetze A."/>
            <person name="Rohde M."/>
            <person name="Tindall B.J."/>
            <person name="Goeker M."/>
            <person name="Bristow J."/>
            <person name="Eisen J.A."/>
            <person name="Markowitz V."/>
            <person name="Hugenholtz P."/>
            <person name="Kyrpides N.C."/>
            <person name="Klenk H.-P."/>
            <person name="Chen F."/>
        </authorList>
    </citation>
    <scope>NUCLEOTIDE SEQUENCE [LARGE SCALE GENOMIC DNA]</scope>
    <source>
        <strain evidence="3">ATCC 33905 / DSM 74 / LMG 10896 / Claus 1</strain>
    </source>
</reference>
<proteinExistence type="inferred from homology"/>
<comment type="similarity">
    <text evidence="1">Belongs to the HupF/HypC family.</text>
</comment>
<dbReference type="InterPro" id="IPR001109">
    <property type="entry name" value="Hydrogenase_HupF/HypC"/>
</dbReference>
<dbReference type="HOGENOM" id="CLU_159381_2_2_10"/>
<sequence>MCLAIPGKIKSIEYQYDGLVRMARVAFGGIVKEASLDMVPQAKEGDYVLVHVGVAISIVDEEEAEKTFAYLREIGELDELTESSQIDRHAL</sequence>
<dbReference type="EMBL" id="CP001769">
    <property type="protein sequence ID" value="ADB39869.1"/>
    <property type="molecule type" value="Genomic_DNA"/>
</dbReference>
<dbReference type="GO" id="GO:1902670">
    <property type="term" value="F:carbon dioxide binding"/>
    <property type="evidence" value="ECO:0007669"/>
    <property type="project" value="TreeGrafter"/>
</dbReference>
<dbReference type="PANTHER" id="PTHR35177">
    <property type="entry name" value="HYDROGENASE MATURATION FACTOR HYBG"/>
    <property type="match status" value="1"/>
</dbReference>
<evidence type="ECO:0000313" key="3">
    <source>
        <dbReference type="Proteomes" id="UP000002028"/>
    </source>
</evidence>
<name>D2QHS0_SPILD</name>
<evidence type="ECO:0000313" key="2">
    <source>
        <dbReference type="EMBL" id="ADB39869.1"/>
    </source>
</evidence>
<dbReference type="GO" id="GO:0005506">
    <property type="term" value="F:iron ion binding"/>
    <property type="evidence" value="ECO:0007669"/>
    <property type="project" value="TreeGrafter"/>
</dbReference>
<dbReference type="AlphaFoldDB" id="D2QHS0"/>
<dbReference type="PRINTS" id="PR00445">
    <property type="entry name" value="HUPFHYPC"/>
</dbReference>
<dbReference type="Gene3D" id="2.30.30.140">
    <property type="match status" value="1"/>
</dbReference>
<dbReference type="PANTHER" id="PTHR35177:SF2">
    <property type="entry name" value="HYDROGENASE MATURATION FACTOR HYBG"/>
    <property type="match status" value="1"/>
</dbReference>
<dbReference type="eggNOG" id="COG0298">
    <property type="taxonomic scope" value="Bacteria"/>
</dbReference>
<organism evidence="2 3">
    <name type="scientific">Spirosoma linguale (strain ATCC 33905 / DSM 74 / LMG 10896 / Claus 1)</name>
    <dbReference type="NCBI Taxonomy" id="504472"/>
    <lineage>
        <taxon>Bacteria</taxon>
        <taxon>Pseudomonadati</taxon>
        <taxon>Bacteroidota</taxon>
        <taxon>Cytophagia</taxon>
        <taxon>Cytophagales</taxon>
        <taxon>Cytophagaceae</taxon>
        <taxon>Spirosoma</taxon>
    </lineage>
</organism>
<dbReference type="Pfam" id="PF01455">
    <property type="entry name" value="HupF_HypC"/>
    <property type="match status" value="1"/>
</dbReference>
<evidence type="ECO:0000256" key="1">
    <source>
        <dbReference type="ARBA" id="ARBA00006018"/>
    </source>
</evidence>
<dbReference type="SUPFAM" id="SSF159127">
    <property type="entry name" value="HupF/HypC-like"/>
    <property type="match status" value="1"/>
</dbReference>